<sequence length="368" mass="38011">MATSTPHPRAYTDSIQVDPISLGIDIGGTKIEGVAMDGDKHLLACHRIPTHEGGQKVHDDTVTLIRHLLDQVGPNRGSVTVGLGIPGRVDANQGIVDDAVNLGIRHMALGPAIAKTTGLPVRVENDVNIAALGAASQAGETLISPGTTPHSQAARNQARRPASEPGRDVPRALPDQDDHVVVFINLGTGLAAGIIRGGRIEHGASGAIGEIGHIPVDAHQFPCKCGQRGCLETVASGSAVESLWPGITHPLPDLIAQAGRGNQRAQEVQETIGHGIALAVQIVALTIDPAVIILGGGMSRTGQPLLDLVTEHLNKSAACSHFIASLNLPERLRLAPADLPIAAIGAALAGRMAADGRPSHFIGKEIAS</sequence>
<feature type="compositionally biased region" description="Basic and acidic residues" evidence="2">
    <location>
        <begin position="161"/>
        <end position="174"/>
    </location>
</feature>
<feature type="region of interest" description="Disordered" evidence="2">
    <location>
        <begin position="141"/>
        <end position="174"/>
    </location>
</feature>
<dbReference type="PANTHER" id="PTHR18964">
    <property type="entry name" value="ROK (REPRESSOR, ORF, KINASE) FAMILY"/>
    <property type="match status" value="1"/>
</dbReference>
<dbReference type="PANTHER" id="PTHR18964:SF149">
    <property type="entry name" value="BIFUNCTIONAL UDP-N-ACETYLGLUCOSAMINE 2-EPIMERASE_N-ACETYLMANNOSAMINE KINASE"/>
    <property type="match status" value="1"/>
</dbReference>
<comment type="caution">
    <text evidence="3">The sequence shown here is derived from an EMBL/GenBank/DDBJ whole genome shotgun (WGS) entry which is preliminary data.</text>
</comment>
<evidence type="ECO:0000313" key="4">
    <source>
        <dbReference type="Proteomes" id="UP000247744"/>
    </source>
</evidence>
<accession>A0A318MCJ0</accession>
<dbReference type="InterPro" id="IPR043129">
    <property type="entry name" value="ATPase_NBD"/>
</dbReference>
<proteinExistence type="inferred from homology"/>
<comment type="similarity">
    <text evidence="1">Belongs to the ROK (NagC/XylR) family.</text>
</comment>
<dbReference type="RefSeq" id="WP_110451513.1">
    <property type="nucleotide sequence ID" value="NZ_QGLL01000001.1"/>
</dbReference>
<dbReference type="InterPro" id="IPR000600">
    <property type="entry name" value="ROK"/>
</dbReference>
<dbReference type="Pfam" id="PF00480">
    <property type="entry name" value="ROK"/>
    <property type="match status" value="2"/>
</dbReference>
<evidence type="ECO:0000313" key="3">
    <source>
        <dbReference type="EMBL" id="PXY85688.1"/>
    </source>
</evidence>
<evidence type="ECO:0000256" key="2">
    <source>
        <dbReference type="SAM" id="MobiDB-lite"/>
    </source>
</evidence>
<name>A0A318MCJ0_9BIFI</name>
<protein>
    <submittedName>
        <fullName evidence="3">NagC family transcriptional regulator</fullName>
    </submittedName>
</protein>
<dbReference type="Gene3D" id="3.30.420.40">
    <property type="match status" value="2"/>
</dbReference>
<dbReference type="EMBL" id="QGLL01000001">
    <property type="protein sequence ID" value="PXY85688.1"/>
    <property type="molecule type" value="Genomic_DNA"/>
</dbReference>
<dbReference type="OrthoDB" id="8772678at2"/>
<dbReference type="Proteomes" id="UP000247744">
    <property type="component" value="Unassembled WGS sequence"/>
</dbReference>
<dbReference type="SUPFAM" id="SSF53067">
    <property type="entry name" value="Actin-like ATPase domain"/>
    <property type="match status" value="1"/>
</dbReference>
<evidence type="ECO:0000256" key="1">
    <source>
        <dbReference type="ARBA" id="ARBA00006479"/>
    </source>
</evidence>
<dbReference type="AlphaFoldDB" id="A0A318MCJ0"/>
<organism evidence="3 4">
    <name type="scientific">Bifidobacterium asteroides</name>
    <dbReference type="NCBI Taxonomy" id="1684"/>
    <lineage>
        <taxon>Bacteria</taxon>
        <taxon>Bacillati</taxon>
        <taxon>Actinomycetota</taxon>
        <taxon>Actinomycetes</taxon>
        <taxon>Bifidobacteriales</taxon>
        <taxon>Bifidobacteriaceae</taxon>
        <taxon>Bifidobacterium</taxon>
    </lineage>
</organism>
<feature type="compositionally biased region" description="Polar residues" evidence="2">
    <location>
        <begin position="144"/>
        <end position="155"/>
    </location>
</feature>
<reference evidence="3 4" key="1">
    <citation type="submission" date="2018-05" db="EMBL/GenBank/DDBJ databases">
        <title>Reference genomes for bee gut microbiota database.</title>
        <authorList>
            <person name="Ellegaard K.M."/>
        </authorList>
    </citation>
    <scope>NUCLEOTIDE SEQUENCE [LARGE SCALE GENOMIC DNA]</scope>
    <source>
        <strain evidence="3 4">ESL0200</strain>
    </source>
</reference>
<gene>
    <name evidence="3" type="ORF">DKK75_00460</name>
</gene>